<dbReference type="Pfam" id="PF03830">
    <property type="entry name" value="PTSIIB_sorb"/>
    <property type="match status" value="1"/>
</dbReference>
<keyword evidence="5" id="KW-0808">Transferase</keyword>
<keyword evidence="7" id="KW-0418">Kinase</keyword>
<keyword evidence="10" id="KW-1185">Reference proteome</keyword>
<evidence type="ECO:0000313" key="10">
    <source>
        <dbReference type="Proteomes" id="UP001230220"/>
    </source>
</evidence>
<reference evidence="9 10" key="1">
    <citation type="submission" date="2023-07" db="EMBL/GenBank/DDBJ databases">
        <title>Genomic Encyclopedia of Type Strains, Phase IV (KMG-IV): sequencing the most valuable type-strain genomes for metagenomic binning, comparative biology and taxonomic classification.</title>
        <authorList>
            <person name="Goeker M."/>
        </authorList>
    </citation>
    <scope>NUCLEOTIDE SEQUENCE [LARGE SCALE GENOMIC DNA]</scope>
    <source>
        <strain evidence="9 10">DSM 16784</strain>
    </source>
</reference>
<feature type="domain" description="PTS EIIB type-4" evidence="8">
    <location>
        <begin position="1"/>
        <end position="154"/>
    </location>
</feature>
<evidence type="ECO:0000256" key="7">
    <source>
        <dbReference type="ARBA" id="ARBA00022777"/>
    </source>
</evidence>
<comment type="subcellular location">
    <subcellularLocation>
        <location evidence="1">Cytoplasm</location>
    </subcellularLocation>
</comment>
<evidence type="ECO:0000256" key="6">
    <source>
        <dbReference type="ARBA" id="ARBA00022683"/>
    </source>
</evidence>
<gene>
    <name evidence="9" type="ORF">J2S15_001350</name>
</gene>
<keyword evidence="6" id="KW-0598">Phosphotransferase system</keyword>
<dbReference type="InterPro" id="IPR036667">
    <property type="entry name" value="PTS_IIB_sorbose-sp_sf"/>
</dbReference>
<dbReference type="SUPFAM" id="SSF52728">
    <property type="entry name" value="PTS IIb component"/>
    <property type="match status" value="1"/>
</dbReference>
<protein>
    <submittedName>
        <fullName evidence="9">Mannose/fructose/sorbose-specific phosphotransferase system IIB component</fullName>
    </submittedName>
</protein>
<keyword evidence="2" id="KW-0813">Transport</keyword>
<evidence type="ECO:0000313" key="9">
    <source>
        <dbReference type="EMBL" id="MDQ0360605.1"/>
    </source>
</evidence>
<organism evidence="9 10">
    <name type="scientific">Breznakia pachnodae</name>
    <dbReference type="NCBI Taxonomy" id="265178"/>
    <lineage>
        <taxon>Bacteria</taxon>
        <taxon>Bacillati</taxon>
        <taxon>Bacillota</taxon>
        <taxon>Erysipelotrichia</taxon>
        <taxon>Erysipelotrichales</taxon>
        <taxon>Erysipelotrichaceae</taxon>
        <taxon>Breznakia</taxon>
    </lineage>
</organism>
<accession>A0ABU0E249</accession>
<dbReference type="RefSeq" id="WP_307406643.1">
    <property type="nucleotide sequence ID" value="NZ_JAUSUR010000002.1"/>
</dbReference>
<name>A0ABU0E249_9FIRM</name>
<dbReference type="Proteomes" id="UP001230220">
    <property type="component" value="Unassembled WGS sequence"/>
</dbReference>
<keyword evidence="3" id="KW-0963">Cytoplasm</keyword>
<dbReference type="Gene3D" id="3.40.35.10">
    <property type="entry name" value="Phosphotransferase system, sorbose subfamily IIB component"/>
    <property type="match status" value="1"/>
</dbReference>
<comment type="caution">
    <text evidence="9">The sequence shown here is derived from an EMBL/GenBank/DDBJ whole genome shotgun (WGS) entry which is preliminary data.</text>
</comment>
<evidence type="ECO:0000256" key="1">
    <source>
        <dbReference type="ARBA" id="ARBA00004496"/>
    </source>
</evidence>
<evidence type="ECO:0000256" key="3">
    <source>
        <dbReference type="ARBA" id="ARBA00022490"/>
    </source>
</evidence>
<evidence type="ECO:0000256" key="4">
    <source>
        <dbReference type="ARBA" id="ARBA00022597"/>
    </source>
</evidence>
<proteinExistence type="predicted"/>
<keyword evidence="4" id="KW-0762">Sugar transport</keyword>
<evidence type="ECO:0000256" key="2">
    <source>
        <dbReference type="ARBA" id="ARBA00022448"/>
    </source>
</evidence>
<dbReference type="InterPro" id="IPR004720">
    <property type="entry name" value="PTS_IIB_sorbose-sp"/>
</dbReference>
<sequence>MITIARIDERLIHGQVAFAWTTAYKCQAVMVIDEEVSKDDFQKSLLEMACPAGLKCLIVDEVKAVKFLENNPNKKFFIVVKHPNALLYLVEHGIPLESINVGGLYFKEGRRQIEKTVYVDDEMVDTFKKLNTLGVALEVRTTPSDTSIDLMKLL</sequence>
<dbReference type="PROSITE" id="PS51101">
    <property type="entry name" value="PTS_EIIB_TYPE_4"/>
    <property type="match status" value="1"/>
</dbReference>
<evidence type="ECO:0000259" key="8">
    <source>
        <dbReference type="PROSITE" id="PS51101"/>
    </source>
</evidence>
<evidence type="ECO:0000256" key="5">
    <source>
        <dbReference type="ARBA" id="ARBA00022679"/>
    </source>
</evidence>
<dbReference type="EMBL" id="JAUSUR010000002">
    <property type="protein sequence ID" value="MDQ0360605.1"/>
    <property type="molecule type" value="Genomic_DNA"/>
</dbReference>